<gene>
    <name evidence="2" type="ORF">PSALAMII_LOCUS10239</name>
</gene>
<dbReference type="GO" id="GO:0016747">
    <property type="term" value="F:acyltransferase activity, transferring groups other than amino-acyl groups"/>
    <property type="evidence" value="ECO:0007669"/>
    <property type="project" value="InterPro"/>
</dbReference>
<dbReference type="Pfam" id="PF13302">
    <property type="entry name" value="Acetyltransf_3"/>
    <property type="match status" value="1"/>
</dbReference>
<feature type="domain" description="N-acetyltransferase" evidence="1">
    <location>
        <begin position="189"/>
        <end position="240"/>
    </location>
</feature>
<dbReference type="Gene3D" id="3.40.630.30">
    <property type="match status" value="1"/>
</dbReference>
<dbReference type="EMBL" id="CAJVPA010000239">
    <property type="protein sequence ID" value="CAG8421285.1"/>
    <property type="molecule type" value="Genomic_DNA"/>
</dbReference>
<comment type="caution">
    <text evidence="2">The sequence shown here is derived from an EMBL/GenBank/DDBJ whole genome shotgun (WGS) entry which is preliminary data.</text>
</comment>
<name>A0A9W4NX88_9EURO</name>
<dbReference type="OrthoDB" id="630895at2759"/>
<evidence type="ECO:0000259" key="1">
    <source>
        <dbReference type="Pfam" id="PF13302"/>
    </source>
</evidence>
<dbReference type="InterPro" id="IPR016181">
    <property type="entry name" value="Acyl_CoA_acyltransferase"/>
</dbReference>
<accession>A0A9W4NX88</accession>
<dbReference type="Proteomes" id="UP001152646">
    <property type="component" value="Unassembled WGS sequence"/>
</dbReference>
<organism evidence="2 3">
    <name type="scientific">Penicillium salamii</name>
    <dbReference type="NCBI Taxonomy" id="1612424"/>
    <lineage>
        <taxon>Eukaryota</taxon>
        <taxon>Fungi</taxon>
        <taxon>Dikarya</taxon>
        <taxon>Ascomycota</taxon>
        <taxon>Pezizomycotina</taxon>
        <taxon>Eurotiomycetes</taxon>
        <taxon>Eurotiomycetidae</taxon>
        <taxon>Eurotiales</taxon>
        <taxon>Aspergillaceae</taxon>
        <taxon>Penicillium</taxon>
    </lineage>
</organism>
<dbReference type="AlphaFoldDB" id="A0A9W4NX88"/>
<dbReference type="PANTHER" id="PTHR43328:SF1">
    <property type="entry name" value="N-ACETYLTRANSFERASE DOMAIN-CONTAINING PROTEIN"/>
    <property type="match status" value="1"/>
</dbReference>
<dbReference type="SUPFAM" id="SSF55729">
    <property type="entry name" value="Acyl-CoA N-acyltransferases (Nat)"/>
    <property type="match status" value="1"/>
</dbReference>
<dbReference type="InterPro" id="IPR000182">
    <property type="entry name" value="GNAT_dom"/>
</dbReference>
<evidence type="ECO:0000313" key="2">
    <source>
        <dbReference type="EMBL" id="CAG8421285.1"/>
    </source>
</evidence>
<proteinExistence type="predicted"/>
<protein>
    <recommendedName>
        <fullName evidence="1">N-acetyltransferase domain-containing protein</fullName>
    </recommendedName>
</protein>
<sequence length="274" mass="31267">MTVHYNPVTKEPYLQLPAPCANIIITPYREHQIKEDTNAMTSSLNGPRVYTWLQGPPYPFLPEHGEDWIKTKIQENKAAVAALQDEFENKPQTDASHQAQTENKFFGQCPFLCIREVGEDPSGAQDTLIGEIALIRYSFYEIRRNSWELALVQAHNKQLPVGHEDIVWTLGCTIRLSTMYYALTDTDYLSPTHHGKGIMSRAVQAVIRDWAVPRMNMNHLRGSFVVGNVGSQRVFERNNFEEVGVFKDWLPENSKKSLGKMSIVIMEWKGLLES</sequence>
<dbReference type="PANTHER" id="PTHR43328">
    <property type="entry name" value="ACETYLTRANSFERASE-RELATED"/>
    <property type="match status" value="1"/>
</dbReference>
<evidence type="ECO:0000313" key="3">
    <source>
        <dbReference type="Proteomes" id="UP001152646"/>
    </source>
</evidence>
<reference evidence="2" key="1">
    <citation type="submission" date="2021-07" db="EMBL/GenBank/DDBJ databases">
        <authorList>
            <person name="Branca A.L. A."/>
        </authorList>
    </citation>
    <scope>NUCLEOTIDE SEQUENCE</scope>
</reference>